<dbReference type="AlphaFoldDB" id="A0AAV9NUW3"/>
<dbReference type="EMBL" id="JAVRRT010000035">
    <property type="protein sequence ID" value="KAK5162764.1"/>
    <property type="molecule type" value="Genomic_DNA"/>
</dbReference>
<evidence type="ECO:0000313" key="12">
    <source>
        <dbReference type="Proteomes" id="UP001337655"/>
    </source>
</evidence>
<evidence type="ECO:0000313" key="11">
    <source>
        <dbReference type="EMBL" id="KAK5162764.1"/>
    </source>
</evidence>
<dbReference type="PROSITE" id="PS01095">
    <property type="entry name" value="GH18_1"/>
    <property type="match status" value="1"/>
</dbReference>
<name>A0AAV9NUW3_9PEZI</name>
<dbReference type="InterPro" id="IPR001223">
    <property type="entry name" value="Glyco_hydro18_cat"/>
</dbReference>
<dbReference type="Pfam" id="PF00704">
    <property type="entry name" value="Glyco_hydro_18"/>
    <property type="match status" value="1"/>
</dbReference>
<organism evidence="11 12">
    <name type="scientific">Saxophila tyrrhenica</name>
    <dbReference type="NCBI Taxonomy" id="1690608"/>
    <lineage>
        <taxon>Eukaryota</taxon>
        <taxon>Fungi</taxon>
        <taxon>Dikarya</taxon>
        <taxon>Ascomycota</taxon>
        <taxon>Pezizomycotina</taxon>
        <taxon>Dothideomycetes</taxon>
        <taxon>Dothideomycetidae</taxon>
        <taxon>Mycosphaerellales</taxon>
        <taxon>Extremaceae</taxon>
        <taxon>Saxophila</taxon>
    </lineage>
</organism>
<dbReference type="Proteomes" id="UP001337655">
    <property type="component" value="Unassembled WGS sequence"/>
</dbReference>
<dbReference type="SUPFAM" id="SSF51445">
    <property type="entry name" value="(Trans)glycosidases"/>
    <property type="match status" value="1"/>
</dbReference>
<keyword evidence="4" id="KW-0119">Carbohydrate metabolism</keyword>
<gene>
    <name evidence="11" type="ORF">LTR77_011195</name>
</gene>
<dbReference type="SUPFAM" id="SSF46934">
    <property type="entry name" value="UBA-like"/>
    <property type="match status" value="1"/>
</dbReference>
<evidence type="ECO:0000256" key="2">
    <source>
        <dbReference type="ARBA" id="ARBA00022801"/>
    </source>
</evidence>
<keyword evidence="5 7" id="KW-0326">Glycosidase</keyword>
<evidence type="ECO:0000256" key="8">
    <source>
        <dbReference type="RuleBase" id="RU004453"/>
    </source>
</evidence>
<evidence type="ECO:0000256" key="4">
    <source>
        <dbReference type="ARBA" id="ARBA00023277"/>
    </source>
</evidence>
<comment type="caution">
    <text evidence="11">The sequence shown here is derived from an EMBL/GenBank/DDBJ whole genome shotgun (WGS) entry which is preliminary data.</text>
</comment>
<dbReference type="SMART" id="SM00165">
    <property type="entry name" value="UBA"/>
    <property type="match status" value="1"/>
</dbReference>
<dbReference type="PROSITE" id="PS50030">
    <property type="entry name" value="UBA"/>
    <property type="match status" value="1"/>
</dbReference>
<evidence type="ECO:0008006" key="13">
    <source>
        <dbReference type="Google" id="ProtNLM"/>
    </source>
</evidence>
<dbReference type="InterPro" id="IPR017853">
    <property type="entry name" value="GH"/>
</dbReference>
<dbReference type="CDD" id="cd14309">
    <property type="entry name" value="UBA_scDdi1_like"/>
    <property type="match status" value="1"/>
</dbReference>
<keyword evidence="3" id="KW-0146">Chitin degradation</keyword>
<feature type="domain" description="GH18" evidence="10">
    <location>
        <begin position="16"/>
        <end position="353"/>
    </location>
</feature>
<dbReference type="InterPro" id="IPR001579">
    <property type="entry name" value="Glyco_hydro_18_chit_AS"/>
</dbReference>
<evidence type="ECO:0000256" key="3">
    <source>
        <dbReference type="ARBA" id="ARBA00023024"/>
    </source>
</evidence>
<keyword evidence="6" id="KW-0624">Polysaccharide degradation</keyword>
<evidence type="ECO:0000256" key="6">
    <source>
        <dbReference type="ARBA" id="ARBA00023326"/>
    </source>
</evidence>
<protein>
    <recommendedName>
        <fullName evidence="13">Chitinase</fullName>
    </recommendedName>
</protein>
<dbReference type="InterPro" id="IPR009060">
    <property type="entry name" value="UBA-like_sf"/>
</dbReference>
<keyword evidence="12" id="KW-1185">Reference proteome</keyword>
<dbReference type="GeneID" id="89932514"/>
<dbReference type="RefSeq" id="XP_064653407.1">
    <property type="nucleotide sequence ID" value="XM_064808406.1"/>
</dbReference>
<dbReference type="PROSITE" id="PS51910">
    <property type="entry name" value="GH18_2"/>
    <property type="match status" value="1"/>
</dbReference>
<dbReference type="GO" id="GO:0000272">
    <property type="term" value="P:polysaccharide catabolic process"/>
    <property type="evidence" value="ECO:0007669"/>
    <property type="project" value="UniProtKB-KW"/>
</dbReference>
<evidence type="ECO:0000256" key="5">
    <source>
        <dbReference type="ARBA" id="ARBA00023295"/>
    </source>
</evidence>
<dbReference type="Gene3D" id="1.10.8.10">
    <property type="entry name" value="DNA helicase RuvA subunit, C-terminal domain"/>
    <property type="match status" value="1"/>
</dbReference>
<dbReference type="InterPro" id="IPR015940">
    <property type="entry name" value="UBA"/>
</dbReference>
<evidence type="ECO:0000259" key="9">
    <source>
        <dbReference type="PROSITE" id="PS50030"/>
    </source>
</evidence>
<proteinExistence type="inferred from homology"/>
<feature type="domain" description="UBA" evidence="9">
    <location>
        <begin position="313"/>
        <end position="353"/>
    </location>
</feature>
<reference evidence="11 12" key="1">
    <citation type="submission" date="2023-08" db="EMBL/GenBank/DDBJ databases">
        <title>Black Yeasts Isolated from many extreme environments.</title>
        <authorList>
            <person name="Coleine C."/>
            <person name="Stajich J.E."/>
            <person name="Selbmann L."/>
        </authorList>
    </citation>
    <scope>NUCLEOTIDE SEQUENCE [LARGE SCALE GENOMIC DNA]</scope>
    <source>
        <strain evidence="11 12">CCFEE 5935</strain>
    </source>
</reference>
<dbReference type="Pfam" id="PF00627">
    <property type="entry name" value="UBA"/>
    <property type="match status" value="1"/>
</dbReference>
<dbReference type="GO" id="GO:0008843">
    <property type="term" value="F:endochitinase activity"/>
    <property type="evidence" value="ECO:0007669"/>
    <property type="project" value="UniProtKB-EC"/>
</dbReference>
<evidence type="ECO:0000259" key="10">
    <source>
        <dbReference type="PROSITE" id="PS51910"/>
    </source>
</evidence>
<accession>A0AAV9NUW3</accession>
<comment type="catalytic activity">
    <reaction evidence="1">
        <text>Random endo-hydrolysis of N-acetyl-beta-D-glucosaminide (1-&gt;4)-beta-linkages in chitin and chitodextrins.</text>
        <dbReference type="EC" id="3.2.1.14"/>
    </reaction>
</comment>
<comment type="similarity">
    <text evidence="8">Belongs to the glycosyl hydrolase 18 family.</text>
</comment>
<keyword evidence="2 7" id="KW-0378">Hydrolase</keyword>
<evidence type="ECO:0000256" key="7">
    <source>
        <dbReference type="RuleBase" id="RU000489"/>
    </source>
</evidence>
<sequence>MPPLNPTDLLPLPQGPRLILYHQTHHHPNHDQPVSLLPFITNPTGVTHLILAAVHLNSTPGDLTLNDNPPSHPKFATLWSEVAWLRATGIKCLAMLGGAAKGTFTRLATEDEGAFRTYYEPLRDFLRTYDFDGMDLDVEEEVSLSSMIRLIDTLRADFGPEFLITMAPVATALLVGQPHLSGFNYFELERQRGREIAWYNVQFYNGWGSAGTTMWYDAIVAAGWASRRVVLGLLTSPKLGSGFVRWEGLGGVLRTLRSSEPAGEERPWEWAERVAGVVRRAVPLEAPVQQQGEPAQQGPMRPFGASLPTPAHPYPAESVKSLQDLGFNQQQAVAALNATDGNIEQAAGLLFAD</sequence>
<evidence type="ECO:0000256" key="1">
    <source>
        <dbReference type="ARBA" id="ARBA00000822"/>
    </source>
</evidence>
<dbReference type="Gene3D" id="3.20.20.80">
    <property type="entry name" value="Glycosidases"/>
    <property type="match status" value="1"/>
</dbReference>
<dbReference type="GO" id="GO:0006032">
    <property type="term" value="P:chitin catabolic process"/>
    <property type="evidence" value="ECO:0007669"/>
    <property type="project" value="UniProtKB-KW"/>
</dbReference>